<gene>
    <name evidence="2" type="ORF">Pro02_73030</name>
</gene>
<protein>
    <submittedName>
        <fullName evidence="2">Uncharacterized protein</fullName>
    </submittedName>
</protein>
<proteinExistence type="predicted"/>
<dbReference type="Proteomes" id="UP000655044">
    <property type="component" value="Unassembled WGS sequence"/>
</dbReference>
<dbReference type="RefSeq" id="WP_189243956.1">
    <property type="nucleotide sequence ID" value="NZ_BMQP01000060.1"/>
</dbReference>
<dbReference type="AlphaFoldDB" id="A0A8J3WGU6"/>
<evidence type="ECO:0000256" key="1">
    <source>
        <dbReference type="SAM" id="MobiDB-lite"/>
    </source>
</evidence>
<sequence>MPTSRRRKKSTGKTRSERKAAQGQSAVWAPRQGRIASSQLLPGTLPHEQMLTHIKAFVDGAVEASGTIAALPDHRSTGRLPPLFIVLVEPDTGSALLEQAFALLDRHGAVAASEAMTVATAWTAMDNGAELSLIKLKLEFDRPFRGRQDIAFLGSAHAARWRHIAGGGLIVVTTTERLQTAGGPAADYAETMNAGLVFSIAASPLLQQLIARHGWPT</sequence>
<keyword evidence="3" id="KW-1185">Reference proteome</keyword>
<organism evidence="2 3">
    <name type="scientific">Planobispora rosea</name>
    <dbReference type="NCBI Taxonomy" id="35762"/>
    <lineage>
        <taxon>Bacteria</taxon>
        <taxon>Bacillati</taxon>
        <taxon>Actinomycetota</taxon>
        <taxon>Actinomycetes</taxon>
        <taxon>Streptosporangiales</taxon>
        <taxon>Streptosporangiaceae</taxon>
        <taxon>Planobispora</taxon>
    </lineage>
</organism>
<feature type="compositionally biased region" description="Basic residues" evidence="1">
    <location>
        <begin position="1"/>
        <end position="12"/>
    </location>
</feature>
<dbReference type="EMBL" id="BOOI01000093">
    <property type="protein sequence ID" value="GIH88895.1"/>
    <property type="molecule type" value="Genomic_DNA"/>
</dbReference>
<name>A0A8J3WGU6_PLARO</name>
<feature type="region of interest" description="Disordered" evidence="1">
    <location>
        <begin position="1"/>
        <end position="28"/>
    </location>
</feature>
<reference evidence="2" key="1">
    <citation type="submission" date="2021-01" db="EMBL/GenBank/DDBJ databases">
        <title>Whole genome shotgun sequence of Planobispora rosea NBRC 15558.</title>
        <authorList>
            <person name="Komaki H."/>
            <person name="Tamura T."/>
        </authorList>
    </citation>
    <scope>NUCLEOTIDE SEQUENCE</scope>
    <source>
        <strain evidence="2">NBRC 15558</strain>
    </source>
</reference>
<evidence type="ECO:0000313" key="3">
    <source>
        <dbReference type="Proteomes" id="UP000655044"/>
    </source>
</evidence>
<comment type="caution">
    <text evidence="2">The sequence shown here is derived from an EMBL/GenBank/DDBJ whole genome shotgun (WGS) entry which is preliminary data.</text>
</comment>
<accession>A0A8J3WGU6</accession>
<evidence type="ECO:0000313" key="2">
    <source>
        <dbReference type="EMBL" id="GIH88895.1"/>
    </source>
</evidence>